<evidence type="ECO:0000259" key="7">
    <source>
        <dbReference type="Pfam" id="PF04024"/>
    </source>
</evidence>
<dbReference type="PANTHER" id="PTHR24421:SF61">
    <property type="entry name" value="OXYGEN SENSOR HISTIDINE KINASE NREB"/>
    <property type="match status" value="1"/>
</dbReference>
<feature type="compositionally biased region" description="Low complexity" evidence="4">
    <location>
        <begin position="434"/>
        <end position="451"/>
    </location>
</feature>
<accession>A0A6N7ZIZ6</accession>
<dbReference type="InterPro" id="IPR050482">
    <property type="entry name" value="Sensor_HK_TwoCompSys"/>
</dbReference>
<dbReference type="Pfam" id="PF02518">
    <property type="entry name" value="HATPase_c"/>
    <property type="match status" value="1"/>
</dbReference>
<dbReference type="InterPro" id="IPR007168">
    <property type="entry name" value="Phageshock_PspC_N"/>
</dbReference>
<evidence type="ECO:0000313" key="9">
    <source>
        <dbReference type="Proteomes" id="UP000440668"/>
    </source>
</evidence>
<evidence type="ECO:0000256" key="3">
    <source>
        <dbReference type="ARBA" id="ARBA00023012"/>
    </source>
</evidence>
<feature type="region of interest" description="Disordered" evidence="4">
    <location>
        <begin position="431"/>
        <end position="466"/>
    </location>
</feature>
<keyword evidence="3" id="KW-0902">Two-component regulatory system</keyword>
<keyword evidence="5" id="KW-0472">Membrane</keyword>
<evidence type="ECO:0000256" key="1">
    <source>
        <dbReference type="ARBA" id="ARBA00022679"/>
    </source>
</evidence>
<keyword evidence="2" id="KW-0418">Kinase</keyword>
<dbReference type="Pfam" id="PF04024">
    <property type="entry name" value="PspC"/>
    <property type="match status" value="1"/>
</dbReference>
<dbReference type="InterPro" id="IPR003594">
    <property type="entry name" value="HATPase_dom"/>
</dbReference>
<evidence type="ECO:0000259" key="6">
    <source>
        <dbReference type="Pfam" id="PF02518"/>
    </source>
</evidence>
<feature type="transmembrane region" description="Helical" evidence="5">
    <location>
        <begin position="130"/>
        <end position="148"/>
    </location>
</feature>
<dbReference type="EMBL" id="WMKA01000020">
    <property type="protein sequence ID" value="MTG89300.1"/>
    <property type="molecule type" value="Genomic_DNA"/>
</dbReference>
<keyword evidence="5" id="KW-1133">Transmembrane helix</keyword>
<feature type="domain" description="Phage shock protein PspC N-terminal" evidence="7">
    <location>
        <begin position="15"/>
        <end position="70"/>
    </location>
</feature>
<evidence type="ECO:0000256" key="4">
    <source>
        <dbReference type="SAM" id="MobiDB-lite"/>
    </source>
</evidence>
<reference evidence="8 9" key="1">
    <citation type="submission" date="2019-11" db="EMBL/GenBank/DDBJ databases">
        <title>Cellulosimicrobium composti sp. nov. isolated from a compost.</title>
        <authorList>
            <person name="Yang Y."/>
        </authorList>
    </citation>
    <scope>NUCLEOTIDE SEQUENCE [LARGE SCALE GENOMIC DNA]</scope>
    <source>
        <strain evidence="8 9">BIT-GX5</strain>
    </source>
</reference>
<feature type="transmembrane region" description="Helical" evidence="5">
    <location>
        <begin position="168"/>
        <end position="186"/>
    </location>
</feature>
<feature type="transmembrane region" description="Helical" evidence="5">
    <location>
        <begin position="198"/>
        <end position="218"/>
    </location>
</feature>
<keyword evidence="5" id="KW-0812">Transmembrane</keyword>
<dbReference type="RefSeq" id="WP_318657495.1">
    <property type="nucleotide sequence ID" value="NZ_WMKA01000020.1"/>
</dbReference>
<dbReference type="PANTHER" id="PTHR24421">
    <property type="entry name" value="NITRATE/NITRITE SENSOR PROTEIN NARX-RELATED"/>
    <property type="match status" value="1"/>
</dbReference>
<comment type="caution">
    <text evidence="8">The sequence shown here is derived from an EMBL/GenBank/DDBJ whole genome shotgun (WGS) entry which is preliminary data.</text>
</comment>
<dbReference type="SUPFAM" id="SSF55874">
    <property type="entry name" value="ATPase domain of HSP90 chaperone/DNA topoisomerase II/histidine kinase"/>
    <property type="match status" value="1"/>
</dbReference>
<keyword evidence="1" id="KW-0808">Transferase</keyword>
<feature type="domain" description="Histidine kinase/HSP90-like ATPase" evidence="6">
    <location>
        <begin position="343"/>
        <end position="431"/>
    </location>
</feature>
<evidence type="ECO:0000256" key="2">
    <source>
        <dbReference type="ARBA" id="ARBA00022777"/>
    </source>
</evidence>
<dbReference type="Gene3D" id="3.30.565.10">
    <property type="entry name" value="Histidine kinase-like ATPase, C-terminal domain"/>
    <property type="match status" value="1"/>
</dbReference>
<sequence>MTSALSPARRPGDLPLRRPERGRWVGGVCAGLAAHLGVGVGVVRLVMALLALAGGAGLALYVFWWLTVPPGDPETARDEQRPASLSRLAPRLQGGVRRLPVRDVAVGVVLLGGAALLVALRTGVDVEVSWVIPVLIALAGAALAWSQLDAVERGRLLTRAGGRTPAGVLRIAGGVVLVLVGIVLLVGQDARPTQIVRAAVAAVAVLAGVAIVLAPWWLRLVRELGDERAARAREAERADIAAHLHDSVLQTLALIRARSSDADTVARLARAQERELREWLYDDRPSPGTSLAAELRALVAEVEDGRVGRRAEPIGGVPGEAEPGPVVVDVVVVGDCTPTQETAALLQATREALVNAVAHGGPPYSVYLEVSDDAAEVFVRDRGDGFVMDDVAPDRFGVRESILGRVQRRGGKAEIISRPGWGTEVRLRVPRAVAEPGATPGPATGPAARAEGGTGRAHAPTSEETP</sequence>
<gene>
    <name evidence="8" type="ORF">GJV82_10130</name>
</gene>
<proteinExistence type="predicted"/>
<feature type="transmembrane region" description="Helical" evidence="5">
    <location>
        <begin position="49"/>
        <end position="68"/>
    </location>
</feature>
<dbReference type="Proteomes" id="UP000440668">
    <property type="component" value="Unassembled WGS sequence"/>
</dbReference>
<dbReference type="AlphaFoldDB" id="A0A6N7ZIZ6"/>
<name>A0A6N7ZIZ6_9MICO</name>
<dbReference type="InterPro" id="IPR036890">
    <property type="entry name" value="HATPase_C_sf"/>
</dbReference>
<evidence type="ECO:0000313" key="8">
    <source>
        <dbReference type="EMBL" id="MTG89300.1"/>
    </source>
</evidence>
<evidence type="ECO:0000256" key="5">
    <source>
        <dbReference type="SAM" id="Phobius"/>
    </source>
</evidence>
<protein>
    <submittedName>
        <fullName evidence="8">PspC domain-containing protein</fullName>
    </submittedName>
</protein>
<dbReference type="GO" id="GO:0000160">
    <property type="term" value="P:phosphorelay signal transduction system"/>
    <property type="evidence" value="ECO:0007669"/>
    <property type="project" value="UniProtKB-KW"/>
</dbReference>
<dbReference type="GO" id="GO:0016301">
    <property type="term" value="F:kinase activity"/>
    <property type="evidence" value="ECO:0007669"/>
    <property type="project" value="UniProtKB-KW"/>
</dbReference>
<feature type="transmembrane region" description="Helical" evidence="5">
    <location>
        <begin position="104"/>
        <end position="124"/>
    </location>
</feature>
<feature type="transmembrane region" description="Helical" evidence="5">
    <location>
        <begin position="24"/>
        <end position="43"/>
    </location>
</feature>
<organism evidence="8 9">
    <name type="scientific">Cellulosimicrobium composti</name>
    <dbReference type="NCBI Taxonomy" id="2672572"/>
    <lineage>
        <taxon>Bacteria</taxon>
        <taxon>Bacillati</taxon>
        <taxon>Actinomycetota</taxon>
        <taxon>Actinomycetes</taxon>
        <taxon>Micrococcales</taxon>
        <taxon>Promicromonosporaceae</taxon>
        <taxon>Cellulosimicrobium</taxon>
    </lineage>
</organism>